<keyword evidence="3" id="KW-0233">DNA recombination</keyword>
<accession>A0A6J7J6Y1</accession>
<dbReference type="GO" id="GO:0003677">
    <property type="term" value="F:DNA binding"/>
    <property type="evidence" value="ECO:0007669"/>
    <property type="project" value="UniProtKB-KW"/>
</dbReference>
<proteinExistence type="predicted"/>
<dbReference type="PANTHER" id="PTHR33217">
    <property type="entry name" value="TRANSPOSASE FOR INSERTION SEQUENCE ELEMENT IS1081"/>
    <property type="match status" value="1"/>
</dbReference>
<evidence type="ECO:0000256" key="1">
    <source>
        <dbReference type="ARBA" id="ARBA00022578"/>
    </source>
</evidence>
<evidence type="ECO:0000256" key="2">
    <source>
        <dbReference type="ARBA" id="ARBA00023125"/>
    </source>
</evidence>
<dbReference type="AlphaFoldDB" id="A0A6J7J6Y1"/>
<organism evidence="4">
    <name type="scientific">freshwater metagenome</name>
    <dbReference type="NCBI Taxonomy" id="449393"/>
    <lineage>
        <taxon>unclassified sequences</taxon>
        <taxon>metagenomes</taxon>
        <taxon>ecological metagenomes</taxon>
    </lineage>
</organism>
<dbReference type="PANTHER" id="PTHR33217:SF8">
    <property type="entry name" value="MUTATOR FAMILY TRANSPOSASE"/>
    <property type="match status" value="1"/>
</dbReference>
<dbReference type="GO" id="GO:0006313">
    <property type="term" value="P:DNA transposition"/>
    <property type="evidence" value="ECO:0007669"/>
    <property type="project" value="InterPro"/>
</dbReference>
<dbReference type="InterPro" id="IPR001207">
    <property type="entry name" value="Transposase_mutator"/>
</dbReference>
<name>A0A6J7J6Y1_9ZZZZ</name>
<evidence type="ECO:0000256" key="3">
    <source>
        <dbReference type="ARBA" id="ARBA00023172"/>
    </source>
</evidence>
<gene>
    <name evidence="4" type="ORF">UFOPK3772_00768</name>
</gene>
<dbReference type="GO" id="GO:0004803">
    <property type="term" value="F:transposase activity"/>
    <property type="evidence" value="ECO:0007669"/>
    <property type="project" value="InterPro"/>
</dbReference>
<reference evidence="4" key="1">
    <citation type="submission" date="2020-05" db="EMBL/GenBank/DDBJ databases">
        <authorList>
            <person name="Chiriac C."/>
            <person name="Salcher M."/>
            <person name="Ghai R."/>
            <person name="Kavagutti S V."/>
        </authorList>
    </citation>
    <scope>NUCLEOTIDE SEQUENCE</scope>
</reference>
<sequence>MKCTLCRRRHNVHLIRNSMRYASWKDRKAIAAGLRPIYTATTVEAAEQALETFAASAVGSRSPAVVDVWRRAWNEFIPFLDLPADIRRVVYTTNAIESMNYQLRKVTKTRGQFPNDEAAYKLLYLAISHIEDRTKNRGGTPKNPSITQRGSGTQGWKNALNHFAIIYPGRLPEGI</sequence>
<dbReference type="Pfam" id="PF00872">
    <property type="entry name" value="Transposase_mut"/>
    <property type="match status" value="1"/>
</dbReference>
<keyword evidence="2" id="KW-0238">DNA-binding</keyword>
<protein>
    <submittedName>
        <fullName evidence="4">Unannotated protein</fullName>
    </submittedName>
</protein>
<dbReference type="EMBL" id="CAFBNE010000016">
    <property type="protein sequence ID" value="CAB4938869.1"/>
    <property type="molecule type" value="Genomic_DNA"/>
</dbReference>
<evidence type="ECO:0000313" key="4">
    <source>
        <dbReference type="EMBL" id="CAB4938869.1"/>
    </source>
</evidence>
<keyword evidence="1" id="KW-0815">Transposition</keyword>